<keyword evidence="1" id="KW-0812">Transmembrane</keyword>
<accession>A0A0D5ZCD2</accession>
<evidence type="ECO:0000256" key="1">
    <source>
        <dbReference type="SAM" id="Phobius"/>
    </source>
</evidence>
<feature type="transmembrane region" description="Helical" evidence="1">
    <location>
        <begin position="21"/>
        <end position="37"/>
    </location>
</feature>
<dbReference type="Proteomes" id="UP000006868">
    <property type="component" value="Chromosome"/>
</dbReference>
<sequence>MGKVNSSRKILKPTRRLRTKAGTAFIFNISNVGPFLFQRRLNLTGFVNSSSRVLVSISEIGIFSGQVKPFQGDATMTIHNVVPNDDGIVIVRGNTGWGSPLNIRLSVVVF</sequence>
<dbReference type="OrthoDB" id="4194413at2"/>
<organism evidence="2 3">
    <name type="scientific">Paenibacillus polymyxa (strain SC2)</name>
    <name type="common">Bacillus polymyxa</name>
    <dbReference type="NCBI Taxonomy" id="886882"/>
    <lineage>
        <taxon>Bacteria</taxon>
        <taxon>Bacillati</taxon>
        <taxon>Bacillota</taxon>
        <taxon>Bacilli</taxon>
        <taxon>Bacillales</taxon>
        <taxon>Paenibacillaceae</taxon>
        <taxon>Paenibacillus</taxon>
    </lineage>
</organism>
<dbReference type="KEGG" id="ppm:PPSC2_09785"/>
<dbReference type="HOGENOM" id="CLU_2168485_0_0_9"/>
<evidence type="ECO:0000313" key="2">
    <source>
        <dbReference type="EMBL" id="AKA44226.1"/>
    </source>
</evidence>
<dbReference type="EMBL" id="CP002213">
    <property type="protein sequence ID" value="AKA44226.1"/>
    <property type="molecule type" value="Genomic_DNA"/>
</dbReference>
<reference evidence="2 3" key="1">
    <citation type="journal article" date="2011" name="J. Bacteriol.">
        <title>Complete genome sequence of Paenibacillus polymyxa SC2, a strain of plant growth-promoting Rhizobacterium with broad-spectrum antimicrobial activity.</title>
        <authorList>
            <person name="Ma M."/>
            <person name="Wang C."/>
            <person name="Ding Y."/>
            <person name="Li L."/>
            <person name="Shen D."/>
            <person name="Jiang X."/>
            <person name="Guan D."/>
            <person name="Cao F."/>
            <person name="Chen H."/>
            <person name="Feng R."/>
            <person name="Wang X."/>
            <person name="Ge Y."/>
            <person name="Yao L."/>
            <person name="Bing X."/>
            <person name="Yang X."/>
            <person name="Li J."/>
            <person name="Du B."/>
        </authorList>
    </citation>
    <scope>NUCLEOTIDE SEQUENCE [LARGE SCALE GENOMIC DNA]</scope>
    <source>
        <strain evidence="2 3">SC2</strain>
    </source>
</reference>
<protein>
    <submittedName>
        <fullName evidence="2">Uncharacterized protein</fullName>
    </submittedName>
</protein>
<dbReference type="AlphaFoldDB" id="A0A0D5ZCD2"/>
<evidence type="ECO:0000313" key="3">
    <source>
        <dbReference type="Proteomes" id="UP000006868"/>
    </source>
</evidence>
<proteinExistence type="predicted"/>
<keyword evidence="1" id="KW-0472">Membrane</keyword>
<gene>
    <name evidence="2" type="ORF">PPSC2_09785</name>
</gene>
<keyword evidence="1" id="KW-1133">Transmembrane helix</keyword>
<name>A0A0D5ZCD2_PAEPS</name>
<dbReference type="PATRIC" id="fig|886882.15.peg.2062"/>